<evidence type="ECO:0000313" key="2">
    <source>
        <dbReference type="EMBL" id="MCH7321882.1"/>
    </source>
</evidence>
<keyword evidence="3" id="KW-1185">Reference proteome</keyword>
<dbReference type="PROSITE" id="PS51704">
    <property type="entry name" value="GP_PDE"/>
    <property type="match status" value="1"/>
</dbReference>
<proteinExistence type="predicted"/>
<organism evidence="2 3">
    <name type="scientific">Solibacillus palustris</name>
    <dbReference type="NCBI Taxonomy" id="2908203"/>
    <lineage>
        <taxon>Bacteria</taxon>
        <taxon>Bacillati</taxon>
        <taxon>Bacillota</taxon>
        <taxon>Bacilli</taxon>
        <taxon>Bacillales</taxon>
        <taxon>Caryophanaceae</taxon>
        <taxon>Solibacillus</taxon>
    </lineage>
</organism>
<dbReference type="EMBL" id="JAKZFC010000002">
    <property type="protein sequence ID" value="MCH7321882.1"/>
    <property type="molecule type" value="Genomic_DNA"/>
</dbReference>
<name>A0ABS9UC30_9BACL</name>
<dbReference type="Pfam" id="PF03009">
    <property type="entry name" value="GDPD"/>
    <property type="match status" value="1"/>
</dbReference>
<dbReference type="InterPro" id="IPR017946">
    <property type="entry name" value="PLC-like_Pdiesterase_TIM-brl"/>
</dbReference>
<dbReference type="Gene3D" id="3.20.20.190">
    <property type="entry name" value="Phosphatidylinositol (PI) phosphodiesterase"/>
    <property type="match status" value="1"/>
</dbReference>
<evidence type="ECO:0000313" key="3">
    <source>
        <dbReference type="Proteomes" id="UP001316087"/>
    </source>
</evidence>
<dbReference type="PANTHER" id="PTHR46211:SF1">
    <property type="entry name" value="GLYCEROPHOSPHODIESTER PHOSPHODIESTERASE, CYTOPLASMIC"/>
    <property type="match status" value="1"/>
</dbReference>
<dbReference type="Proteomes" id="UP001316087">
    <property type="component" value="Unassembled WGS sequence"/>
</dbReference>
<feature type="domain" description="GP-PDE" evidence="1">
    <location>
        <begin position="4"/>
        <end position="236"/>
    </location>
</feature>
<comment type="caution">
    <text evidence="2">The sequence shown here is derived from an EMBL/GenBank/DDBJ whole genome shotgun (WGS) entry which is preliminary data.</text>
</comment>
<protein>
    <submittedName>
        <fullName evidence="2">Glycerophosphodiester phosphodiesterase</fullName>
    </submittedName>
</protein>
<dbReference type="SUPFAM" id="SSF51695">
    <property type="entry name" value="PLC-like phosphodiesterases"/>
    <property type="match status" value="1"/>
</dbReference>
<evidence type="ECO:0000259" key="1">
    <source>
        <dbReference type="PROSITE" id="PS51704"/>
    </source>
</evidence>
<dbReference type="RefSeq" id="WP_241368932.1">
    <property type="nucleotide sequence ID" value="NZ_JAKZFC010000002.1"/>
</dbReference>
<gene>
    <name evidence="2" type="ORF">LZ480_08250</name>
</gene>
<accession>A0ABS9UC30</accession>
<sequence>MKTIPVFAHRGASHDCLENTFAAFKKAQSLGADGIELDLQISKDGILVVFHDLDLKRLAGKKRKVSDSSFEELRSYKLGKRFIRFFSNHRIEAFQDILDWANEQQIPLNIELKQSLLMNEAALRQFLVPLQVPKNSHFSSFHERLLIIVKEARPEMETAYIVTKKFDWSLKSEHRFFDTIHAHKKFYKHEYLQYCKDAAIGIRFYGIVGNESFLKNPHPAVRGWITDFPDKVQRAQLK</sequence>
<dbReference type="PANTHER" id="PTHR46211">
    <property type="entry name" value="GLYCEROPHOSPHORYL DIESTER PHOSPHODIESTERASE"/>
    <property type="match status" value="1"/>
</dbReference>
<reference evidence="2 3" key="1">
    <citation type="submission" date="2022-03" db="EMBL/GenBank/DDBJ databases">
        <authorList>
            <person name="Jo J.-H."/>
            <person name="Im W.-T."/>
        </authorList>
    </citation>
    <scope>NUCLEOTIDE SEQUENCE [LARGE SCALE GENOMIC DNA]</scope>
    <source>
        <strain evidence="2 3">MA9</strain>
    </source>
</reference>
<dbReference type="InterPro" id="IPR030395">
    <property type="entry name" value="GP_PDE_dom"/>
</dbReference>